<dbReference type="Proteomes" id="UP000012112">
    <property type="component" value="Unassembled WGS sequence"/>
</dbReference>
<reference evidence="1 2" key="1">
    <citation type="submission" date="2013-01" db="EMBL/GenBank/DDBJ databases">
        <authorList>
            <person name="Harkins D.M."/>
            <person name="Durkin A.S."/>
            <person name="Brinkac L.M."/>
            <person name="Haft D.H."/>
            <person name="Selengut J.D."/>
            <person name="Sanka R."/>
            <person name="DePew J."/>
            <person name="Purushe J."/>
            <person name="Matthias M.A."/>
            <person name="Vinetz J.M."/>
            <person name="Sutton G.G."/>
            <person name="Nierman W.C."/>
            <person name="Fouts D.E."/>
        </authorList>
    </citation>
    <scope>NUCLEOTIDE SEQUENCE [LARGE SCALE GENOMIC DNA]</scope>
    <source>
        <strain evidence="1 2">HAI1536</strain>
    </source>
</reference>
<dbReference type="AlphaFoldDB" id="M6VM25"/>
<accession>M6VM25</accession>
<sequence>MQSLYKKDTRNFPQKKTSNGLKEEEFTELYGFFIYVKIKINSTKIL</sequence>
<name>M6VM25_9LEPT</name>
<dbReference type="EMBL" id="AKWD02000029">
    <property type="protein sequence ID" value="EMO54129.1"/>
    <property type="molecule type" value="Genomic_DNA"/>
</dbReference>
<protein>
    <submittedName>
        <fullName evidence="1">Uncharacterized protein</fullName>
    </submittedName>
</protein>
<organism evidence="1 2">
    <name type="scientific">Leptospira noguchii</name>
    <dbReference type="NCBI Taxonomy" id="28182"/>
    <lineage>
        <taxon>Bacteria</taxon>
        <taxon>Pseudomonadati</taxon>
        <taxon>Spirochaetota</taxon>
        <taxon>Spirochaetia</taxon>
        <taxon>Leptospirales</taxon>
        <taxon>Leptospiraceae</taxon>
        <taxon>Leptospira</taxon>
    </lineage>
</organism>
<comment type="caution">
    <text evidence="1">The sequence shown here is derived from an EMBL/GenBank/DDBJ whole genome shotgun (WGS) entry which is preliminary data.</text>
</comment>
<gene>
    <name evidence="1" type="ORF">LEP1GSC172_3788</name>
</gene>
<evidence type="ECO:0000313" key="1">
    <source>
        <dbReference type="EMBL" id="EMO54129.1"/>
    </source>
</evidence>
<evidence type="ECO:0000313" key="2">
    <source>
        <dbReference type="Proteomes" id="UP000012112"/>
    </source>
</evidence>
<proteinExistence type="predicted"/>